<proteinExistence type="inferred from homology"/>
<dbReference type="InterPro" id="IPR000515">
    <property type="entry name" value="MetI-like"/>
</dbReference>
<comment type="similarity">
    <text evidence="2">Belongs to the binding-protein-dependent transport system permease family. CysTW subfamily.</text>
</comment>
<protein>
    <submittedName>
        <fullName evidence="10">Polyamine ABC transporter permease</fullName>
    </submittedName>
</protein>
<keyword evidence="6 8" id="KW-1133">Transmembrane helix</keyword>
<evidence type="ECO:0000256" key="2">
    <source>
        <dbReference type="ARBA" id="ARBA00007069"/>
    </source>
</evidence>
<feature type="transmembrane region" description="Helical" evidence="8">
    <location>
        <begin position="147"/>
        <end position="173"/>
    </location>
</feature>
<evidence type="ECO:0000313" key="11">
    <source>
        <dbReference type="Proteomes" id="UP000093737"/>
    </source>
</evidence>
<dbReference type="SUPFAM" id="SSF161098">
    <property type="entry name" value="MetI-like"/>
    <property type="match status" value="1"/>
</dbReference>
<feature type="domain" description="ABC transmembrane type-1" evidence="9">
    <location>
        <begin position="68"/>
        <end position="274"/>
    </location>
</feature>
<evidence type="ECO:0000256" key="8">
    <source>
        <dbReference type="RuleBase" id="RU363032"/>
    </source>
</evidence>
<name>A0AA91J3C8_RHILI</name>
<keyword evidence="5 8" id="KW-0812">Transmembrane</keyword>
<evidence type="ECO:0000256" key="4">
    <source>
        <dbReference type="ARBA" id="ARBA00022475"/>
    </source>
</evidence>
<comment type="subcellular location">
    <subcellularLocation>
        <location evidence="1 8">Cell membrane</location>
        <topology evidence="1 8">Multi-pass membrane protein</topology>
    </subcellularLocation>
</comment>
<keyword evidence="3 8" id="KW-0813">Transport</keyword>
<dbReference type="EMBL" id="LYTK01000012">
    <property type="protein sequence ID" value="OBQ66293.1"/>
    <property type="molecule type" value="Genomic_DNA"/>
</dbReference>
<dbReference type="PROSITE" id="PS50928">
    <property type="entry name" value="ABC_TM1"/>
    <property type="match status" value="1"/>
</dbReference>
<evidence type="ECO:0000256" key="6">
    <source>
        <dbReference type="ARBA" id="ARBA00022989"/>
    </source>
</evidence>
<dbReference type="GO" id="GO:0055085">
    <property type="term" value="P:transmembrane transport"/>
    <property type="evidence" value="ECO:0007669"/>
    <property type="project" value="InterPro"/>
</dbReference>
<reference evidence="10 11" key="1">
    <citation type="submission" date="2016-05" db="EMBL/GenBank/DDBJ databases">
        <authorList>
            <person name="Ramsay J.P."/>
        </authorList>
    </citation>
    <scope>NUCLEOTIDE SEQUENCE [LARGE SCALE GENOMIC DNA]</scope>
    <source>
        <strain evidence="10 11">NZP2042</strain>
    </source>
</reference>
<keyword evidence="4" id="KW-1003">Cell membrane</keyword>
<feature type="transmembrane region" description="Helical" evidence="8">
    <location>
        <begin position="66"/>
        <end position="87"/>
    </location>
</feature>
<dbReference type="Proteomes" id="UP000093737">
    <property type="component" value="Unassembled WGS sequence"/>
</dbReference>
<evidence type="ECO:0000256" key="7">
    <source>
        <dbReference type="ARBA" id="ARBA00023136"/>
    </source>
</evidence>
<sequence>MPEPRARAALPSRRHVETACLLGPALIVLALLFVVPLARLFSLAFTDPAGPFATFGVLAESAVYRQVMWNTFVVAIVVTALCTLLAWPVAYVLSRLDGVWFGLALYGVLFPFWISVLVRTFSWMLLLERNGPINRLLMATGITDSPLALLFNNVGVLVGMIHILLPYMILPLYGAMVRIDRRLLLASDGLGASLVDTFRRIYLPLCLPGLAGGATFVFLLSLGFFITPALLGGSNAITLSMLIASFVNDRLAWSLAAAGSLALLAIVLVLMALAARLLPIERGLFAR</sequence>
<organism evidence="10 11">
    <name type="scientific">Rhizobium loti</name>
    <name type="common">Mesorhizobium loti</name>
    <dbReference type="NCBI Taxonomy" id="381"/>
    <lineage>
        <taxon>Bacteria</taxon>
        <taxon>Pseudomonadati</taxon>
        <taxon>Pseudomonadota</taxon>
        <taxon>Alphaproteobacteria</taxon>
        <taxon>Hyphomicrobiales</taxon>
        <taxon>Phyllobacteriaceae</taxon>
        <taxon>Mesorhizobium</taxon>
    </lineage>
</organism>
<comment type="caution">
    <text evidence="10">The sequence shown here is derived from an EMBL/GenBank/DDBJ whole genome shotgun (WGS) entry which is preliminary data.</text>
</comment>
<dbReference type="CDD" id="cd06261">
    <property type="entry name" value="TM_PBP2"/>
    <property type="match status" value="1"/>
</dbReference>
<dbReference type="AlphaFoldDB" id="A0AA91J3C8"/>
<evidence type="ECO:0000313" key="10">
    <source>
        <dbReference type="EMBL" id="OBQ66293.1"/>
    </source>
</evidence>
<evidence type="ECO:0000256" key="1">
    <source>
        <dbReference type="ARBA" id="ARBA00004651"/>
    </source>
</evidence>
<feature type="transmembrane region" description="Helical" evidence="8">
    <location>
        <begin position="251"/>
        <end position="278"/>
    </location>
</feature>
<keyword evidence="7 8" id="KW-0472">Membrane</keyword>
<evidence type="ECO:0000259" key="9">
    <source>
        <dbReference type="PROSITE" id="PS50928"/>
    </source>
</evidence>
<evidence type="ECO:0000256" key="3">
    <source>
        <dbReference type="ARBA" id="ARBA00022448"/>
    </source>
</evidence>
<dbReference type="GO" id="GO:0005886">
    <property type="term" value="C:plasma membrane"/>
    <property type="evidence" value="ECO:0007669"/>
    <property type="project" value="UniProtKB-SubCell"/>
</dbReference>
<evidence type="ECO:0000256" key="5">
    <source>
        <dbReference type="ARBA" id="ARBA00022692"/>
    </source>
</evidence>
<feature type="transmembrane region" description="Helical" evidence="8">
    <location>
        <begin position="21"/>
        <end position="46"/>
    </location>
</feature>
<feature type="transmembrane region" description="Helical" evidence="8">
    <location>
        <begin position="99"/>
        <end position="127"/>
    </location>
</feature>
<dbReference type="Gene3D" id="1.10.3720.10">
    <property type="entry name" value="MetI-like"/>
    <property type="match status" value="1"/>
</dbReference>
<dbReference type="PANTHER" id="PTHR42929:SF5">
    <property type="entry name" value="ABC TRANSPORTER PERMEASE PROTEIN"/>
    <property type="match status" value="1"/>
</dbReference>
<accession>A0AA91J3C8</accession>
<dbReference type="Pfam" id="PF00528">
    <property type="entry name" value="BPD_transp_1"/>
    <property type="match status" value="1"/>
</dbReference>
<gene>
    <name evidence="10" type="ORF">A8145_14665</name>
</gene>
<dbReference type="InterPro" id="IPR035906">
    <property type="entry name" value="MetI-like_sf"/>
</dbReference>
<dbReference type="PANTHER" id="PTHR42929">
    <property type="entry name" value="INNER MEMBRANE ABC TRANSPORTER PERMEASE PROTEIN YDCU-RELATED-RELATED"/>
    <property type="match status" value="1"/>
</dbReference>
<feature type="transmembrane region" description="Helical" evidence="8">
    <location>
        <begin position="205"/>
        <end position="231"/>
    </location>
</feature>